<sequence>MRRTGVRINRSSPCISARRGLDGSGFGSQPGSPRVPALLHTWRRPRPLEAQISQKLRETSCPGQTLSVKEEKDVKKRMWRETVIQKRQRQTSSASLFCQVLIPRFIKNSHGLQTVLITHHCPASDHLFAWSAAPTKGTICT</sequence>
<evidence type="ECO:0000256" key="1">
    <source>
        <dbReference type="SAM" id="MobiDB-lite"/>
    </source>
</evidence>
<dbReference type="AlphaFoldDB" id="A0A7J8DCD8"/>
<reference evidence="2 3" key="1">
    <citation type="journal article" date="2020" name="Nature">
        <title>Six reference-quality genomes reveal evolution of bat adaptations.</title>
        <authorList>
            <person name="Jebb D."/>
            <person name="Huang Z."/>
            <person name="Pippel M."/>
            <person name="Hughes G.M."/>
            <person name="Lavrichenko K."/>
            <person name="Devanna P."/>
            <person name="Winkler S."/>
            <person name="Jermiin L.S."/>
            <person name="Skirmuntt E.C."/>
            <person name="Katzourakis A."/>
            <person name="Burkitt-Gray L."/>
            <person name="Ray D.A."/>
            <person name="Sullivan K.A.M."/>
            <person name="Roscito J.G."/>
            <person name="Kirilenko B.M."/>
            <person name="Davalos L.M."/>
            <person name="Corthals A.P."/>
            <person name="Power M.L."/>
            <person name="Jones G."/>
            <person name="Ransome R.D."/>
            <person name="Dechmann D.K.N."/>
            <person name="Locatelli A.G."/>
            <person name="Puechmaille S.J."/>
            <person name="Fedrigo O."/>
            <person name="Jarvis E.D."/>
            <person name="Hiller M."/>
            <person name="Vernes S.C."/>
            <person name="Myers E.W."/>
            <person name="Teeling E.C."/>
        </authorList>
    </citation>
    <scope>NUCLEOTIDE SEQUENCE [LARGE SCALE GENOMIC DNA]</scope>
    <source>
        <strain evidence="2">MMolMol1</strain>
        <tissue evidence="2">Muscle</tissue>
    </source>
</reference>
<feature type="region of interest" description="Disordered" evidence="1">
    <location>
        <begin position="1"/>
        <end position="34"/>
    </location>
</feature>
<accession>A0A7J8DCD8</accession>
<dbReference type="Proteomes" id="UP000550707">
    <property type="component" value="Unassembled WGS sequence"/>
</dbReference>
<protein>
    <submittedName>
        <fullName evidence="2">Uncharacterized protein</fullName>
    </submittedName>
</protein>
<comment type="caution">
    <text evidence="2">The sequence shown here is derived from an EMBL/GenBank/DDBJ whole genome shotgun (WGS) entry which is preliminary data.</text>
</comment>
<evidence type="ECO:0000313" key="2">
    <source>
        <dbReference type="EMBL" id="KAF6420602.1"/>
    </source>
</evidence>
<evidence type="ECO:0000313" key="3">
    <source>
        <dbReference type="Proteomes" id="UP000550707"/>
    </source>
</evidence>
<proteinExistence type="predicted"/>
<keyword evidence="3" id="KW-1185">Reference proteome</keyword>
<dbReference type="EMBL" id="JACASF010000018">
    <property type="protein sequence ID" value="KAF6420602.1"/>
    <property type="molecule type" value="Genomic_DNA"/>
</dbReference>
<organism evidence="2 3">
    <name type="scientific">Molossus molossus</name>
    <name type="common">Pallas' mastiff bat</name>
    <name type="synonym">Vespertilio molossus</name>
    <dbReference type="NCBI Taxonomy" id="27622"/>
    <lineage>
        <taxon>Eukaryota</taxon>
        <taxon>Metazoa</taxon>
        <taxon>Chordata</taxon>
        <taxon>Craniata</taxon>
        <taxon>Vertebrata</taxon>
        <taxon>Euteleostomi</taxon>
        <taxon>Mammalia</taxon>
        <taxon>Eutheria</taxon>
        <taxon>Laurasiatheria</taxon>
        <taxon>Chiroptera</taxon>
        <taxon>Yangochiroptera</taxon>
        <taxon>Molossidae</taxon>
        <taxon>Molossus</taxon>
    </lineage>
</organism>
<gene>
    <name evidence="2" type="ORF">HJG59_009337</name>
</gene>
<name>A0A7J8DCD8_MOLMO</name>
<dbReference type="InParanoid" id="A0A7J8DCD8"/>